<dbReference type="VEuPathDB" id="FungiDB:A1O9_02704"/>
<dbReference type="Proteomes" id="UP000027920">
    <property type="component" value="Unassembled WGS sequence"/>
</dbReference>
<gene>
    <name evidence="1" type="ORF">A1O9_02704</name>
</gene>
<dbReference type="Pfam" id="PF11951">
    <property type="entry name" value="Fungal_trans_2"/>
    <property type="match status" value="1"/>
</dbReference>
<organism evidence="1 2">
    <name type="scientific">Exophiala aquamarina CBS 119918</name>
    <dbReference type="NCBI Taxonomy" id="1182545"/>
    <lineage>
        <taxon>Eukaryota</taxon>
        <taxon>Fungi</taxon>
        <taxon>Dikarya</taxon>
        <taxon>Ascomycota</taxon>
        <taxon>Pezizomycotina</taxon>
        <taxon>Eurotiomycetes</taxon>
        <taxon>Chaetothyriomycetidae</taxon>
        <taxon>Chaetothyriales</taxon>
        <taxon>Herpotrichiellaceae</taxon>
        <taxon>Exophiala</taxon>
    </lineage>
</organism>
<evidence type="ECO:0000313" key="2">
    <source>
        <dbReference type="Proteomes" id="UP000027920"/>
    </source>
</evidence>
<dbReference type="EMBL" id="AMGV01000002">
    <property type="protein sequence ID" value="KEF61139.1"/>
    <property type="molecule type" value="Genomic_DNA"/>
</dbReference>
<comment type="caution">
    <text evidence="1">The sequence shown here is derived from an EMBL/GenBank/DDBJ whole genome shotgun (WGS) entry which is preliminary data.</text>
</comment>
<dbReference type="GeneID" id="25277645"/>
<dbReference type="HOGENOM" id="CLU_834277_0_0_1"/>
<evidence type="ECO:0000313" key="1">
    <source>
        <dbReference type="EMBL" id="KEF61139.1"/>
    </source>
</evidence>
<keyword evidence="2" id="KW-1185">Reference proteome</keyword>
<sequence length="333" mass="36454">MGGISPGFESAASPSSFDDSGGFAALGTSFTDTSDKRSWRRPVACFDKSSTGRLLPIVLAGLNSRTRGFDGEIAVCHGICSASAFNPSRLKERQGQNRLHQLGIEHQQLALCHLCRSIAGKEQARCTSNWVAVLALLVHAGVQGEIGEWRTHVKALRSLALANIDMVQHDVVAQVVLESRLCMSVLGDLRDDHVLESMMDAIPSGPSYMETAHGISRSLLRTIYKIILLASLTRSGEIFGSEGDQLHLELLLHAPGNISTAGLDATSARLLVHYSSIYYDATLIHFERLIRRRSPTALQRFVERVVDHLELIEKESGEPKGCIWVWLCLVTSV</sequence>
<dbReference type="InterPro" id="IPR021858">
    <property type="entry name" value="Fun_TF"/>
</dbReference>
<name>A0A072PM14_9EURO</name>
<dbReference type="RefSeq" id="XP_013263729.1">
    <property type="nucleotide sequence ID" value="XM_013408275.1"/>
</dbReference>
<dbReference type="AlphaFoldDB" id="A0A072PM14"/>
<proteinExistence type="predicted"/>
<dbReference type="OrthoDB" id="3477330at2759"/>
<accession>A0A072PM14</accession>
<protein>
    <submittedName>
        <fullName evidence="1">Uncharacterized protein</fullName>
    </submittedName>
</protein>
<reference evidence="1 2" key="1">
    <citation type="submission" date="2013-03" db="EMBL/GenBank/DDBJ databases">
        <title>The Genome Sequence of Exophiala aquamarina CBS 119918.</title>
        <authorList>
            <consortium name="The Broad Institute Genomics Platform"/>
            <person name="Cuomo C."/>
            <person name="de Hoog S."/>
            <person name="Gorbushina A."/>
            <person name="Walker B."/>
            <person name="Young S.K."/>
            <person name="Zeng Q."/>
            <person name="Gargeya S."/>
            <person name="Fitzgerald M."/>
            <person name="Haas B."/>
            <person name="Abouelleil A."/>
            <person name="Allen A.W."/>
            <person name="Alvarado L."/>
            <person name="Arachchi H.M."/>
            <person name="Berlin A.M."/>
            <person name="Chapman S.B."/>
            <person name="Gainer-Dewar J."/>
            <person name="Goldberg J."/>
            <person name="Griggs A."/>
            <person name="Gujja S."/>
            <person name="Hansen M."/>
            <person name="Howarth C."/>
            <person name="Imamovic A."/>
            <person name="Ireland A."/>
            <person name="Larimer J."/>
            <person name="McCowan C."/>
            <person name="Murphy C."/>
            <person name="Pearson M."/>
            <person name="Poon T.W."/>
            <person name="Priest M."/>
            <person name="Roberts A."/>
            <person name="Saif S."/>
            <person name="Shea T."/>
            <person name="Sisk P."/>
            <person name="Sykes S."/>
            <person name="Wortman J."/>
            <person name="Nusbaum C."/>
            <person name="Birren B."/>
        </authorList>
    </citation>
    <scope>NUCLEOTIDE SEQUENCE [LARGE SCALE GENOMIC DNA]</scope>
    <source>
        <strain evidence="1 2">CBS 119918</strain>
    </source>
</reference>